<evidence type="ECO:0000256" key="4">
    <source>
        <dbReference type="ARBA" id="ARBA00023069"/>
    </source>
</evidence>
<evidence type="ECO:0000313" key="9">
    <source>
        <dbReference type="Proteomes" id="UP000179807"/>
    </source>
</evidence>
<feature type="region of interest" description="Disordered" evidence="6">
    <location>
        <begin position="99"/>
        <end position="128"/>
    </location>
</feature>
<feature type="region of interest" description="Disordered" evidence="6">
    <location>
        <begin position="1168"/>
        <end position="1194"/>
    </location>
</feature>
<dbReference type="OrthoDB" id="10257153at2759"/>
<dbReference type="GO" id="GO:0005737">
    <property type="term" value="C:cytoplasm"/>
    <property type="evidence" value="ECO:0007669"/>
    <property type="project" value="UniProtKB-SubCell"/>
</dbReference>
<evidence type="ECO:0000256" key="1">
    <source>
        <dbReference type="ARBA" id="ARBA00004138"/>
    </source>
</evidence>
<evidence type="ECO:0000313" key="8">
    <source>
        <dbReference type="EMBL" id="OHT14309.1"/>
    </source>
</evidence>
<dbReference type="VEuPathDB" id="TrichDB:TRFO_15334"/>
<name>A0A1J4KXM3_9EUKA</name>
<feature type="region of interest" description="Disordered" evidence="6">
    <location>
        <begin position="50"/>
        <end position="69"/>
    </location>
</feature>
<organism evidence="8 9">
    <name type="scientific">Tritrichomonas foetus</name>
    <dbReference type="NCBI Taxonomy" id="1144522"/>
    <lineage>
        <taxon>Eukaryota</taxon>
        <taxon>Metamonada</taxon>
        <taxon>Parabasalia</taxon>
        <taxon>Tritrichomonadida</taxon>
        <taxon>Tritrichomonadidae</taxon>
        <taxon>Tritrichomonas</taxon>
    </lineage>
</organism>
<feature type="compositionally biased region" description="Basic and acidic residues" evidence="6">
    <location>
        <begin position="54"/>
        <end position="68"/>
    </location>
</feature>
<evidence type="ECO:0000256" key="6">
    <source>
        <dbReference type="SAM" id="MobiDB-lite"/>
    </source>
</evidence>
<evidence type="ECO:0000256" key="5">
    <source>
        <dbReference type="ARBA" id="ARBA00023273"/>
    </source>
</evidence>
<comment type="caution">
    <text evidence="8">The sequence shown here is derived from an EMBL/GenBank/DDBJ whole genome shotgun (WGS) entry which is preliminary data.</text>
</comment>
<protein>
    <recommendedName>
        <fullName evidence="7">HYDIN/VesB/CFA65-like Ig-like domain-containing protein</fullName>
    </recommendedName>
</protein>
<accession>A0A1J4KXM3</accession>
<keyword evidence="4" id="KW-0969">Cilium</keyword>
<evidence type="ECO:0000256" key="3">
    <source>
        <dbReference type="ARBA" id="ARBA00022490"/>
    </source>
</evidence>
<feature type="region of interest" description="Disordered" evidence="6">
    <location>
        <begin position="205"/>
        <end position="260"/>
    </location>
</feature>
<feature type="compositionally biased region" description="Basic and acidic residues" evidence="6">
    <location>
        <begin position="228"/>
        <end position="239"/>
    </location>
</feature>
<dbReference type="Pfam" id="PF22544">
    <property type="entry name" value="HYDIN_VesB_CFA65-like_Ig"/>
    <property type="match status" value="1"/>
</dbReference>
<feature type="domain" description="HYDIN/VesB/CFA65-like Ig-like" evidence="7">
    <location>
        <begin position="1202"/>
        <end position="1267"/>
    </location>
</feature>
<gene>
    <name evidence="8" type="ORF">TRFO_15334</name>
</gene>
<keyword evidence="5" id="KW-0966">Cell projection</keyword>
<reference evidence="8" key="1">
    <citation type="submission" date="2016-10" db="EMBL/GenBank/DDBJ databases">
        <authorList>
            <person name="Benchimol M."/>
            <person name="Almeida L.G."/>
            <person name="Vasconcelos A.T."/>
            <person name="Perreira-Neves A."/>
            <person name="Rosa I.A."/>
            <person name="Tasca T."/>
            <person name="Bogo M.R."/>
            <person name="de Souza W."/>
        </authorList>
    </citation>
    <scope>NUCLEOTIDE SEQUENCE [LARGE SCALE GENOMIC DNA]</scope>
    <source>
        <strain evidence="8">K</strain>
    </source>
</reference>
<evidence type="ECO:0000256" key="2">
    <source>
        <dbReference type="ARBA" id="ARBA00004496"/>
    </source>
</evidence>
<feature type="region of interest" description="Disordered" evidence="6">
    <location>
        <begin position="1009"/>
        <end position="1033"/>
    </location>
</feature>
<feature type="compositionally biased region" description="Basic and acidic residues" evidence="6">
    <location>
        <begin position="1015"/>
        <end position="1027"/>
    </location>
</feature>
<feature type="compositionally biased region" description="Polar residues" evidence="6">
    <location>
        <begin position="218"/>
        <end position="227"/>
    </location>
</feature>
<dbReference type="Proteomes" id="UP000179807">
    <property type="component" value="Unassembled WGS sequence"/>
</dbReference>
<sequence>MAQDFTVNSVICTLDIIQNAIDFGQLADYIKTNFKKEIVFLNAQDFAEGGGRASKADAKGGGKAKHDSSAGIVKGFKSRIDSDVSKILDAKKKLFAAQEKAKNSTKSGKKSRSSNKDGGNNADDSNKPGQLFDGRIDILYIVTNYPYLPKQLATLTESGVDLNVFLSVLPKNGYVNKGEEGIELNYIQNVSSTYGLKNVHSRYGDISQSPSHDLASATDVNASNTPNEETHKKGNEKSARVPQKKSNIPGQELDSSSNPNIYPPARWAALKPSASSHVVFEDVYAGDDVESTFKNLEEKLVLISKAREDFNNFFQGKSLINLPSPPNIGGCTLDNFTEYMVERPGDFVNALYHELRSNKYTTAQPTPPPPSHDLYEGIFKDGMNELDRKVIFLEPREMNDMFFNFELPCSLHSLLYRLVNWSLSGENVAACSALSEFIGSPPNFYAYAGQRFDTIVQSTNKKYGLNLPMSFFDWSQWTSLTEYIQIGDALADAIHYAGLIETYFDEPLGMLWVLTLPPVPRTMGQFMSHYSMPQTIDGITEYIERLYNKNIIPERKARAPPSPAQVLRDNLDFNVLIPPLSQRMADSSSYYKLPVSISNSASFNAPYYFESGLKVDIMRELENEKLTFQYNAYYKQLFEVYANSMAISIEPIEGIRIMFEKPFSVTVLFNEQSIRYDSESIMVKSTGEPPIMITSDGALILSENEQQQMIVHPNGTISRHINGEWSSVDAEGNSYIHTPEGLMVKEKDKKHSEIVDLSTGTKSMIRPDDTEYYIKSDGTRRILFSLELSIEQTPITENNPIEKTVFDIPNFPVLQKEGSQLTISLDRFEMKFVDKTVTVTCPDYTITVDEEKAFIKVSNSSDEMNLTQNRCEFKHEDRVLIADDQGIEKVCQLNVEVTGKKKIVTYDTFWGVAVPIKEQITEQQQYQLYRQFLPRFFAIRNDMTMSEFIRKDCIDTEECEEFHEVLAHPTGTECNIVTYHHPTKPAVVYFENTPMSKSERANTLKALHIPKAKKEKLGSSKSKRDMPPDEDEEEQISISESCRQALLCDNKLFVQAMNNWLEKHQMQYEEANRPIEQSEPEELHLPPPTPAPRILEKQANLYQPSAEQFTRVKNESGEILNYWESREAEFAMPLDEPRNLQKPLSPRVSLFDPPRFFREEKKKNLYEKDYSEGSKPVSRSMPALTPKTPSKNITRPVTVKATPDVINFGKVRVNTAATAQIVVTNMGTIPLHYSVTQATNSYIKVLTIPGVVFPGLRMNLKVALQPVPEPQIITTSFQLKTPKFDMSIPVTVTVVD</sequence>
<dbReference type="GeneID" id="94833034"/>
<dbReference type="GO" id="GO:0005929">
    <property type="term" value="C:cilium"/>
    <property type="evidence" value="ECO:0007669"/>
    <property type="project" value="UniProtKB-SubCell"/>
</dbReference>
<proteinExistence type="predicted"/>
<dbReference type="InterPro" id="IPR013783">
    <property type="entry name" value="Ig-like_fold"/>
</dbReference>
<dbReference type="RefSeq" id="XP_068367445.1">
    <property type="nucleotide sequence ID" value="XM_068498330.1"/>
</dbReference>
<keyword evidence="9" id="KW-1185">Reference proteome</keyword>
<dbReference type="Gene3D" id="2.60.40.10">
    <property type="entry name" value="Immunoglobulins"/>
    <property type="match status" value="1"/>
</dbReference>
<evidence type="ECO:0000259" key="7">
    <source>
        <dbReference type="Pfam" id="PF22544"/>
    </source>
</evidence>
<keyword evidence="3" id="KW-0963">Cytoplasm</keyword>
<dbReference type="EMBL" id="MLAK01000393">
    <property type="protein sequence ID" value="OHT14309.1"/>
    <property type="molecule type" value="Genomic_DNA"/>
</dbReference>
<dbReference type="InterPro" id="IPR053879">
    <property type="entry name" value="HYDIN_VesB_CFA65-like_Ig"/>
</dbReference>
<comment type="subcellular location">
    <subcellularLocation>
        <location evidence="1">Cell projection</location>
        <location evidence="1">Cilium</location>
    </subcellularLocation>
    <subcellularLocation>
        <location evidence="2">Cytoplasm</location>
    </subcellularLocation>
</comment>
<feature type="compositionally biased region" description="Polar residues" evidence="6">
    <location>
        <begin position="244"/>
        <end position="260"/>
    </location>
</feature>